<dbReference type="AlphaFoldDB" id="A0A1G4KQ44"/>
<dbReference type="InterPro" id="IPR010920">
    <property type="entry name" value="LSM_dom_sf"/>
</dbReference>
<dbReference type="GO" id="GO:0003723">
    <property type="term" value="F:RNA binding"/>
    <property type="evidence" value="ECO:0007669"/>
    <property type="project" value="UniProtKB-KW"/>
</dbReference>
<dbReference type="CDD" id="cd01718">
    <property type="entry name" value="Sm_E"/>
    <property type="match status" value="1"/>
</dbReference>
<gene>
    <name evidence="14" type="primary">SME1</name>
    <name evidence="14" type="ordered locus">PP7435_Chr2-2584</name>
</gene>
<proteinExistence type="inferred from homology"/>
<reference evidence="14 15" key="1">
    <citation type="journal article" date="2011" name="J. Biotechnol.">
        <title>High-quality genome sequence of Pichia pastoris CBS7435.</title>
        <authorList>
            <person name="Kuberl A."/>
            <person name="Schneider J."/>
            <person name="Thallinger G.G."/>
            <person name="Anderl I."/>
            <person name="Wibberg D."/>
            <person name="Hajek T."/>
            <person name="Jaenicke S."/>
            <person name="Brinkrolf K."/>
            <person name="Goesmann A."/>
            <person name="Szczepanowski R."/>
            <person name="Puhler A."/>
            <person name="Schwab H."/>
            <person name="Glieder A."/>
            <person name="Pichler H."/>
        </authorList>
    </citation>
    <scope>NUCLEOTIDE SEQUENCE [LARGE SCALE GENOMIC DNA]</scope>
    <source>
        <strain evidence="15">ATCC 76273 / CBS 7435 / CECT 11047 / NRRL Y-11430 / Wegner 21-1</strain>
    </source>
</reference>
<dbReference type="SUPFAM" id="SSF50182">
    <property type="entry name" value="Sm-like ribonucleoproteins"/>
    <property type="match status" value="1"/>
</dbReference>
<evidence type="ECO:0000259" key="13">
    <source>
        <dbReference type="PROSITE" id="PS52002"/>
    </source>
</evidence>
<keyword evidence="9 12" id="KW-0539">Nucleus</keyword>
<dbReference type="InterPro" id="IPR027078">
    <property type="entry name" value="snRNP-E"/>
</dbReference>
<dbReference type="Gene3D" id="2.30.30.100">
    <property type="match status" value="1"/>
</dbReference>
<comment type="subcellular location">
    <subcellularLocation>
        <location evidence="2">Cytoplasm</location>
        <location evidence="2">Cytosol</location>
    </subcellularLocation>
    <subcellularLocation>
        <location evidence="1 12">Nucleus</location>
    </subcellularLocation>
</comment>
<name>A0A1G4KQ44_KOMPC</name>
<evidence type="ECO:0000256" key="4">
    <source>
        <dbReference type="ARBA" id="ARBA00022490"/>
    </source>
</evidence>
<evidence type="ECO:0000313" key="14">
    <source>
        <dbReference type="EMBL" id="SCV12110.1"/>
    </source>
</evidence>
<dbReference type="InterPro" id="IPR001163">
    <property type="entry name" value="Sm_dom_euk/arc"/>
</dbReference>
<dbReference type="PROSITE" id="PS52002">
    <property type="entry name" value="SM"/>
    <property type="match status" value="1"/>
</dbReference>
<organism evidence="14 15">
    <name type="scientific">Komagataella phaffii (strain ATCC 76273 / CBS 7435 / CECT 11047 / NRRL Y-11430 / Wegner 21-1)</name>
    <name type="common">Yeast</name>
    <name type="synonym">Pichia pastoris</name>
    <dbReference type="NCBI Taxonomy" id="981350"/>
    <lineage>
        <taxon>Eukaryota</taxon>
        <taxon>Fungi</taxon>
        <taxon>Dikarya</taxon>
        <taxon>Ascomycota</taxon>
        <taxon>Saccharomycotina</taxon>
        <taxon>Pichiomycetes</taxon>
        <taxon>Pichiales</taxon>
        <taxon>Pichiaceae</taxon>
        <taxon>Komagataella</taxon>
    </lineage>
</organism>
<evidence type="ECO:0000256" key="6">
    <source>
        <dbReference type="ARBA" id="ARBA00022728"/>
    </source>
</evidence>
<dbReference type="Pfam" id="PF01423">
    <property type="entry name" value="LSM"/>
    <property type="match status" value="1"/>
</dbReference>
<keyword evidence="6 12" id="KW-0747">Spliceosome</keyword>
<evidence type="ECO:0000256" key="8">
    <source>
        <dbReference type="ARBA" id="ARBA00023187"/>
    </source>
</evidence>
<dbReference type="GO" id="GO:0005681">
    <property type="term" value="C:spliceosomal complex"/>
    <property type="evidence" value="ECO:0007669"/>
    <property type="project" value="UniProtKB-KW"/>
</dbReference>
<sequence length="88" mass="10170">MSSSRTQKVMVPPINLMFKFLQQQSTVQIWLYEQNNTRINGIIKGFDEFMNVVVDEAIEINLKTQKQRKLGRLLLKGDNITLISTLSN</sequence>
<dbReference type="SMR" id="A0A1G4KQ44"/>
<dbReference type="SMART" id="SM00651">
    <property type="entry name" value="Sm"/>
    <property type="match status" value="1"/>
</dbReference>
<keyword evidence="10 12" id="KW-0687">Ribonucleoprotein</keyword>
<dbReference type="InterPro" id="IPR047575">
    <property type="entry name" value="Sm"/>
</dbReference>
<keyword evidence="4" id="KW-0963">Cytoplasm</keyword>
<accession>A0A1G4KQ44</accession>
<dbReference type="GO" id="GO:0005829">
    <property type="term" value="C:cytosol"/>
    <property type="evidence" value="ECO:0007669"/>
    <property type="project" value="UniProtKB-SubCell"/>
</dbReference>
<evidence type="ECO:0000313" key="15">
    <source>
        <dbReference type="Proteomes" id="UP000006853"/>
    </source>
</evidence>
<evidence type="ECO:0000256" key="9">
    <source>
        <dbReference type="ARBA" id="ARBA00023242"/>
    </source>
</evidence>
<dbReference type="GO" id="GO:0005682">
    <property type="term" value="C:U5 snRNP"/>
    <property type="evidence" value="ECO:0007669"/>
    <property type="project" value="UniProtKB-UniRule"/>
</dbReference>
<keyword evidence="8 12" id="KW-0508">mRNA splicing</keyword>
<comment type="similarity">
    <text evidence="3 12">Belongs to the snRNP Sm proteins family.</text>
</comment>
<dbReference type="GO" id="GO:0000387">
    <property type="term" value="P:spliceosomal snRNP assembly"/>
    <property type="evidence" value="ECO:0007669"/>
    <property type="project" value="UniProtKB-UniRule"/>
</dbReference>
<evidence type="ECO:0000256" key="12">
    <source>
        <dbReference type="RuleBase" id="RU365053"/>
    </source>
</evidence>
<keyword evidence="7 12" id="KW-0694">RNA-binding</keyword>
<dbReference type="GO" id="GO:0005687">
    <property type="term" value="C:U4 snRNP"/>
    <property type="evidence" value="ECO:0007669"/>
    <property type="project" value="UniProtKB-UniRule"/>
</dbReference>
<dbReference type="EMBL" id="FR839629">
    <property type="protein sequence ID" value="SCV12110.1"/>
    <property type="molecule type" value="Genomic_DNA"/>
</dbReference>
<feature type="domain" description="Sm" evidence="13">
    <location>
        <begin position="14"/>
        <end position="88"/>
    </location>
</feature>
<comment type="function">
    <text evidence="11">Plays a role in pre-mRNA splicing as a core component of the spliceosomal U1, U2, U4 and U5 small nuclear ribonucleoproteins (snRNPs), the building blocks of the spliceosome.</text>
</comment>
<dbReference type="GO" id="GO:0046540">
    <property type="term" value="C:U4/U6 x U5 tri-snRNP complex"/>
    <property type="evidence" value="ECO:0007669"/>
    <property type="project" value="UniProtKB-UniRule"/>
</dbReference>
<dbReference type="GO" id="GO:0005686">
    <property type="term" value="C:U2 snRNP"/>
    <property type="evidence" value="ECO:0007669"/>
    <property type="project" value="UniProtKB-UniRule"/>
</dbReference>
<dbReference type="Proteomes" id="UP000006853">
    <property type="component" value="Chromosome 2"/>
</dbReference>
<evidence type="ECO:0000256" key="10">
    <source>
        <dbReference type="ARBA" id="ARBA00023274"/>
    </source>
</evidence>
<keyword evidence="5 12" id="KW-0507">mRNA processing</keyword>
<reference evidence="14 15" key="2">
    <citation type="journal article" date="2016" name="FEMS Yeast Res.">
        <title>Curation of the genome annotation of Pichia pastoris (Komagataella phaffii) CBS7435 from gene level to protein function.</title>
        <authorList>
            <person name="Valli M."/>
            <person name="Tatto N.E."/>
            <person name="Peymann A."/>
            <person name="Gruber C."/>
            <person name="Landes N."/>
            <person name="Ekker H."/>
            <person name="Thallinger G.G."/>
            <person name="Mattanovich D."/>
            <person name="Gasser B."/>
            <person name="Graf A.B."/>
        </authorList>
    </citation>
    <scope>GENOME REANNOTATION</scope>
    <source>
        <strain evidence="14 15">ATCC 76273 / CBS 7435 / CECT 11047 / NRRL Y-11430 / Wegner 21-1</strain>
    </source>
</reference>
<protein>
    <recommendedName>
        <fullName evidence="12">Small nuclear ribonucleoprotein E</fullName>
        <shortName evidence="12">snRNP-E</shortName>
    </recommendedName>
    <alternativeName>
        <fullName evidence="12">Sm protein E</fullName>
    </alternativeName>
</protein>
<evidence type="ECO:0000256" key="5">
    <source>
        <dbReference type="ARBA" id="ARBA00022664"/>
    </source>
</evidence>
<dbReference type="GO" id="GO:0005685">
    <property type="term" value="C:U1 snRNP"/>
    <property type="evidence" value="ECO:0007669"/>
    <property type="project" value="UniProtKB-UniRule"/>
</dbReference>
<comment type="function">
    <text evidence="12">Involved in pre-mRNA splicing. Binds and is required for the stability of snRNA U1, U2, U4 and U5 which contain a highly conserved structural motif called the Sm binding site. Involved in cap modification.</text>
</comment>
<dbReference type="PANTHER" id="PTHR11193">
    <property type="entry name" value="SMALL NUCLEAR RIBONUCLEOPROTEIN E"/>
    <property type="match status" value="1"/>
</dbReference>
<dbReference type="FunFam" id="2.30.30.100:FF:000013">
    <property type="entry name" value="Small nuclear ribonucleoprotein E"/>
    <property type="match status" value="1"/>
</dbReference>
<evidence type="ECO:0000256" key="1">
    <source>
        <dbReference type="ARBA" id="ARBA00004123"/>
    </source>
</evidence>
<evidence type="ECO:0000256" key="3">
    <source>
        <dbReference type="ARBA" id="ARBA00006850"/>
    </source>
</evidence>
<keyword evidence="15" id="KW-1185">Reference proteome</keyword>
<evidence type="ECO:0000256" key="7">
    <source>
        <dbReference type="ARBA" id="ARBA00022884"/>
    </source>
</evidence>
<evidence type="ECO:0000256" key="2">
    <source>
        <dbReference type="ARBA" id="ARBA00004514"/>
    </source>
</evidence>
<evidence type="ECO:0000256" key="11">
    <source>
        <dbReference type="ARBA" id="ARBA00058057"/>
    </source>
</evidence>